<dbReference type="Pfam" id="PF00924">
    <property type="entry name" value="MS_channel_2nd"/>
    <property type="match status" value="1"/>
</dbReference>
<dbReference type="SUPFAM" id="SSF50182">
    <property type="entry name" value="Sm-like ribonucleoproteins"/>
    <property type="match status" value="1"/>
</dbReference>
<evidence type="ECO:0000259" key="6">
    <source>
        <dbReference type="Pfam" id="PF00924"/>
    </source>
</evidence>
<dbReference type="EMBL" id="JACOOH010000003">
    <property type="protein sequence ID" value="MBC5620910.1"/>
    <property type="molecule type" value="Genomic_DNA"/>
</dbReference>
<evidence type="ECO:0000256" key="4">
    <source>
        <dbReference type="ARBA" id="ARBA00023136"/>
    </source>
</evidence>
<accession>A0ABR7D0J1</accession>
<dbReference type="RefSeq" id="WP_186975571.1">
    <property type="nucleotide sequence ID" value="NZ_JACOOH010000003.1"/>
</dbReference>
<comment type="subcellular location">
    <subcellularLocation>
        <location evidence="1">Membrane</location>
    </subcellularLocation>
</comment>
<evidence type="ECO:0000313" key="8">
    <source>
        <dbReference type="Proteomes" id="UP000646484"/>
    </source>
</evidence>
<dbReference type="Proteomes" id="UP000646484">
    <property type="component" value="Unassembled WGS sequence"/>
</dbReference>
<feature type="transmembrane region" description="Helical" evidence="5">
    <location>
        <begin position="141"/>
        <end position="163"/>
    </location>
</feature>
<keyword evidence="3 5" id="KW-1133">Transmembrane helix</keyword>
<feature type="transmembrane region" description="Helical" evidence="5">
    <location>
        <begin position="73"/>
        <end position="93"/>
    </location>
</feature>
<dbReference type="PANTHER" id="PTHR30414:SF0">
    <property type="entry name" value="MINICONDUCTANCE MECHANOSENSITIVE CHANNEL YBDG"/>
    <property type="match status" value="1"/>
</dbReference>
<dbReference type="InterPro" id="IPR010920">
    <property type="entry name" value="LSM_dom_sf"/>
</dbReference>
<dbReference type="Gene3D" id="2.30.30.60">
    <property type="match status" value="1"/>
</dbReference>
<name>A0ABR7D0J1_9BACT</name>
<evidence type="ECO:0000256" key="5">
    <source>
        <dbReference type="SAM" id="Phobius"/>
    </source>
</evidence>
<keyword evidence="8" id="KW-1185">Reference proteome</keyword>
<sequence>MTIKEYIDAGLQHLHVYSEGFSDLLYFLALVIIMGIITWIVHVLTRQWLARIVMKLTKRTSTNWDDLMFDQRFFNRLGLLISPIVTLVVFRAYDWTGINILMICINIWITISFLLIISSVLDGINRIYESYPVAKNRPIKVFIQVIKIFFYCAATIVIISILIDKNPATLLAGLGALSAVLMLVFKDTILGFVAGVQLISNRMVNIGDWIVMPSSNADGDVIEINLTTVKVQNWDKTISTIPTYKLVSESFTNWRGMQEAGGRRIKRSVNIDIYSVHYLSDEDLENLKQSSLLKNYIENKQREINEYNAKVVNPLDRRRLTNLGTFREYMEAWLTANPDINLNMTHMVRQLQPTATGIPLEIYCFTASTQWLVYERAQADVFDHLFAILPLFKLKVFQYPTNMEWMEEKGA</sequence>
<feature type="transmembrane region" description="Helical" evidence="5">
    <location>
        <begin position="24"/>
        <end position="45"/>
    </location>
</feature>
<protein>
    <submittedName>
        <fullName evidence="7">Mechanosensitive ion channel family protein</fullName>
    </submittedName>
</protein>
<organism evidence="7 8">
    <name type="scientific">Butyricimonas hominis</name>
    <dbReference type="NCBI Taxonomy" id="2763032"/>
    <lineage>
        <taxon>Bacteria</taxon>
        <taxon>Pseudomonadati</taxon>
        <taxon>Bacteroidota</taxon>
        <taxon>Bacteroidia</taxon>
        <taxon>Bacteroidales</taxon>
        <taxon>Odoribacteraceae</taxon>
        <taxon>Butyricimonas</taxon>
    </lineage>
</organism>
<evidence type="ECO:0000256" key="1">
    <source>
        <dbReference type="ARBA" id="ARBA00004370"/>
    </source>
</evidence>
<feature type="domain" description="Mechanosensitive ion channel MscS" evidence="6">
    <location>
        <begin position="187"/>
        <end position="255"/>
    </location>
</feature>
<dbReference type="InterPro" id="IPR023408">
    <property type="entry name" value="MscS_beta-dom_sf"/>
</dbReference>
<comment type="caution">
    <text evidence="7">The sequence shown here is derived from an EMBL/GenBank/DDBJ whole genome shotgun (WGS) entry which is preliminary data.</text>
</comment>
<evidence type="ECO:0000313" key="7">
    <source>
        <dbReference type="EMBL" id="MBC5620910.1"/>
    </source>
</evidence>
<dbReference type="InterPro" id="IPR006685">
    <property type="entry name" value="MscS_channel_2nd"/>
</dbReference>
<feature type="transmembrane region" description="Helical" evidence="5">
    <location>
        <begin position="99"/>
        <end position="121"/>
    </location>
</feature>
<reference evidence="7 8" key="1">
    <citation type="submission" date="2020-08" db="EMBL/GenBank/DDBJ databases">
        <title>Genome public.</title>
        <authorList>
            <person name="Liu C."/>
            <person name="Sun Q."/>
        </authorList>
    </citation>
    <scope>NUCLEOTIDE SEQUENCE [LARGE SCALE GENOMIC DNA]</scope>
    <source>
        <strain evidence="7 8">NSJ-56</strain>
    </source>
</reference>
<dbReference type="PANTHER" id="PTHR30414">
    <property type="entry name" value="MINICONDUCTANCE MECHANOSENSITIVE CHANNEL YBDG"/>
    <property type="match status" value="1"/>
</dbReference>
<evidence type="ECO:0000256" key="3">
    <source>
        <dbReference type="ARBA" id="ARBA00022989"/>
    </source>
</evidence>
<dbReference type="InterPro" id="IPR030192">
    <property type="entry name" value="YbdG"/>
</dbReference>
<gene>
    <name evidence="7" type="ORF">H8S64_07360</name>
</gene>
<proteinExistence type="predicted"/>
<feature type="transmembrane region" description="Helical" evidence="5">
    <location>
        <begin position="169"/>
        <end position="193"/>
    </location>
</feature>
<evidence type="ECO:0000256" key="2">
    <source>
        <dbReference type="ARBA" id="ARBA00022692"/>
    </source>
</evidence>
<keyword evidence="4 5" id="KW-0472">Membrane</keyword>
<keyword evidence="2 5" id="KW-0812">Transmembrane</keyword>